<gene>
    <name evidence="2" type="ORF">PTTT1_LOCUS49856</name>
</gene>
<accession>A0A8J9X6Y9</accession>
<reference evidence="2" key="1">
    <citation type="submission" date="2022-02" db="EMBL/GenBank/DDBJ databases">
        <authorList>
            <person name="Giguere J D."/>
        </authorList>
    </citation>
    <scope>NUCLEOTIDE SEQUENCE</scope>
    <source>
        <strain evidence="2">CCAP 1055/1</strain>
    </source>
</reference>
<dbReference type="InterPro" id="IPR013906">
    <property type="entry name" value="eIF3j"/>
</dbReference>
<organism evidence="2">
    <name type="scientific">Phaeodactylum tricornutum</name>
    <name type="common">Diatom</name>
    <dbReference type="NCBI Taxonomy" id="2850"/>
    <lineage>
        <taxon>Eukaryota</taxon>
        <taxon>Sar</taxon>
        <taxon>Stramenopiles</taxon>
        <taxon>Ochrophyta</taxon>
        <taxon>Bacillariophyta</taxon>
        <taxon>Bacillariophyceae</taxon>
        <taxon>Bacillariophycidae</taxon>
        <taxon>Naviculales</taxon>
        <taxon>Phaeodactylaceae</taxon>
        <taxon>Phaeodactylum</taxon>
    </lineage>
</organism>
<dbReference type="GO" id="GO:0005852">
    <property type="term" value="C:eukaryotic translation initiation factor 3 complex"/>
    <property type="evidence" value="ECO:0007669"/>
    <property type="project" value="InterPro"/>
</dbReference>
<sequence>MTDNWDDSDDEWDVDDDALDQKLGMKKVAQNLPTFDDEEDLALKEKAAREQAENAELKKKGRALASKKQAEQERLEELEIARKAMELEAEAMANLSPDELRRMKQRQVEEADNALTDDLFGGVDAKAGKGATGGAAAAAGDKVIMKDVKDHLKHARKVAECMQGHGKIHLAAAFFKELLQQSKDVLDDDAITEIIKTCNVIKNEKVQAAKRVTKVKGQAQKSKKADKAAEAKALQKQVETFGANDEYDEYDHIGADYEDAFF</sequence>
<feature type="region of interest" description="Disordered" evidence="1">
    <location>
        <begin position="52"/>
        <end position="71"/>
    </location>
</feature>
<name>A0A8J9X6Y9_PHATR</name>
<dbReference type="OMA" id="GANDEYD"/>
<evidence type="ECO:0008006" key="3">
    <source>
        <dbReference type="Google" id="ProtNLM"/>
    </source>
</evidence>
<dbReference type="PANTHER" id="PTHR21681">
    <property type="entry name" value="EUKARYOTIC TRANSLATION INITIATION FACTOR 3 SUBUNIT J"/>
    <property type="match status" value="1"/>
</dbReference>
<proteinExistence type="predicted"/>
<dbReference type="Proteomes" id="UP000836788">
    <property type="component" value="Chromosome 7"/>
</dbReference>
<dbReference type="EMBL" id="OU594948">
    <property type="protein sequence ID" value="CAG9292911.1"/>
    <property type="molecule type" value="Genomic_DNA"/>
</dbReference>
<dbReference type="Pfam" id="PF08597">
    <property type="entry name" value="eIF3_subunit"/>
    <property type="match status" value="1"/>
</dbReference>
<dbReference type="GO" id="GO:0003743">
    <property type="term" value="F:translation initiation factor activity"/>
    <property type="evidence" value="ECO:0007669"/>
    <property type="project" value="InterPro"/>
</dbReference>
<dbReference type="PANTHER" id="PTHR21681:SF0">
    <property type="entry name" value="EUKARYOTIC TRANSLATION INITIATION FACTOR 3 SUBUNIT J"/>
    <property type="match status" value="1"/>
</dbReference>
<evidence type="ECO:0000313" key="2">
    <source>
        <dbReference type="EMBL" id="CAG9292911.1"/>
    </source>
</evidence>
<evidence type="ECO:0000256" key="1">
    <source>
        <dbReference type="SAM" id="MobiDB-lite"/>
    </source>
</evidence>
<protein>
    <recommendedName>
        <fullName evidence="3">Eukaryotic translation initiation factor 3 30 kDa subunit</fullName>
    </recommendedName>
</protein>
<dbReference type="AlphaFoldDB" id="A0A8J9X6Y9"/>